<feature type="region of interest" description="Disordered" evidence="1">
    <location>
        <begin position="578"/>
        <end position="614"/>
    </location>
</feature>
<name>A0A8J6B6T2_9EUKA</name>
<sequence length="766" mass="84519">MSKNVTSGKKEIRESAKAALQTWASRKPSEIPAPSTQVKTQPVPMTRVTPKVARMGHGQRAQQRTPEIAPMHQSRHAPVDPVEETITAAKQVIQAGRSGHLTVEDGIQALTDFKNWSDEFVLEDEPFPARLVRYLVLMVYSVVDNCQFAEADPYQWQETLSETLSELYCGLTDPDLKAIKKEHLITPSHRAMDGSTAQSARDIYRSYQQTIGLILEQADWGITLQTLINLRVQVALEQNNSRPATVAQLPRSQRAWCSHDQLRLMGKEMDDTIFRQFVPSRFVQQPADLEFGLDAFCSMVEECNSCLDPESAALDNVMQLAIRIIYPLAQEGSTLHVIDEYLRQLPADHPMAGVYEMVESSIRPQSVRPRPTRSSRPRPVEEADVGSVRPRTAERAPPSRKQTRGAAPDTGAQLIDLALMKYRVPASLAPALAAEVSTITSRPVSSYDELFTLVDKAGLAPDLVPFLGAAGVPPYVVEIIARHQQTQPEMTPVVGGYETRSDDDAEDEVRSIAQSMQQLEVEPLATSHVSGLPPRQPAAHPPPPAPEPAPLTAVPEYPRPPAVASQALPTPALVSAAQRRPETPMTQNTEVPRSQSQSRPVPQSVVPPAPARPASSLYSVDLTEDDTTKNLLAVPVLMTRRRRHRQPRSKREPVDLTSLKIESVASIREKLANQPPPELEPSPEPSPVVAAMNRSALKLPPGRTSRVVHSPANEAPRNKNNRSPVVKPADENWEERLTFLLTKGMDMTPLEYAECVELSKRFGASL</sequence>
<dbReference type="Proteomes" id="UP000717585">
    <property type="component" value="Unassembled WGS sequence"/>
</dbReference>
<organism evidence="2 3">
    <name type="scientific">Carpediemonas membranifera</name>
    <dbReference type="NCBI Taxonomy" id="201153"/>
    <lineage>
        <taxon>Eukaryota</taxon>
        <taxon>Metamonada</taxon>
        <taxon>Carpediemonas-like organisms</taxon>
        <taxon>Carpediemonas</taxon>
    </lineage>
</organism>
<comment type="caution">
    <text evidence="2">The sequence shown here is derived from an EMBL/GenBank/DDBJ whole genome shotgun (WGS) entry which is preliminary data.</text>
</comment>
<feature type="region of interest" description="Disordered" evidence="1">
    <location>
        <begin position="488"/>
        <end position="511"/>
    </location>
</feature>
<protein>
    <submittedName>
        <fullName evidence="2">Uncharacterized protein</fullName>
    </submittedName>
</protein>
<evidence type="ECO:0000256" key="1">
    <source>
        <dbReference type="SAM" id="MobiDB-lite"/>
    </source>
</evidence>
<keyword evidence="3" id="KW-1185">Reference proteome</keyword>
<feature type="compositionally biased region" description="Low complexity" evidence="1">
    <location>
        <begin position="592"/>
        <end position="604"/>
    </location>
</feature>
<feature type="compositionally biased region" description="Pro residues" evidence="1">
    <location>
        <begin position="534"/>
        <end position="549"/>
    </location>
</feature>
<feature type="region of interest" description="Disordered" evidence="1">
    <location>
        <begin position="526"/>
        <end position="566"/>
    </location>
</feature>
<dbReference type="AlphaFoldDB" id="A0A8J6B6T2"/>
<gene>
    <name evidence="2" type="ORF">J8273_4376</name>
</gene>
<feature type="region of interest" description="Disordered" evidence="1">
    <location>
        <begin position="361"/>
        <end position="409"/>
    </location>
</feature>
<feature type="region of interest" description="Disordered" evidence="1">
    <location>
        <begin position="1"/>
        <end position="76"/>
    </location>
</feature>
<evidence type="ECO:0000313" key="2">
    <source>
        <dbReference type="EMBL" id="KAG9394274.1"/>
    </source>
</evidence>
<accession>A0A8J6B6T2</accession>
<dbReference type="EMBL" id="JAHDYR010000016">
    <property type="protein sequence ID" value="KAG9394274.1"/>
    <property type="molecule type" value="Genomic_DNA"/>
</dbReference>
<feature type="region of interest" description="Disordered" evidence="1">
    <location>
        <begin position="698"/>
        <end position="731"/>
    </location>
</feature>
<reference evidence="2" key="1">
    <citation type="submission" date="2021-05" db="EMBL/GenBank/DDBJ databases">
        <title>A free-living protist that lacks canonical eukaryotic 1 DNA replication and segregation systems.</title>
        <authorList>
            <person name="Salas-Leiva D.E."/>
            <person name="Tromer E.C."/>
            <person name="Curtis B.A."/>
            <person name="Jerlstrom-Hultqvist J."/>
            <person name="Kolisko M."/>
            <person name="Yi Z."/>
            <person name="Salas-Leiva J.S."/>
            <person name="Gallot-Lavallee L."/>
            <person name="Kops G.J.P.L."/>
            <person name="Archibald J.M."/>
            <person name="Simpson A.G.B."/>
            <person name="Roger A.J."/>
        </authorList>
    </citation>
    <scope>NUCLEOTIDE SEQUENCE</scope>
    <source>
        <strain evidence="2">BICM</strain>
    </source>
</reference>
<proteinExistence type="predicted"/>
<evidence type="ECO:0000313" key="3">
    <source>
        <dbReference type="Proteomes" id="UP000717585"/>
    </source>
</evidence>